<evidence type="ECO:0000256" key="1">
    <source>
        <dbReference type="SAM" id="SignalP"/>
    </source>
</evidence>
<feature type="chain" id="PRO_5002665139" description="PepSY domain-containing protein" evidence="1">
    <location>
        <begin position="18"/>
        <end position="106"/>
    </location>
</feature>
<evidence type="ECO:0000313" key="2">
    <source>
        <dbReference type="EMBL" id="EAR10364.1"/>
    </source>
</evidence>
<proteinExistence type="predicted"/>
<sequence length="106" mass="11702">MIGGLLFTAIFSVFVFADDPPWPDVHPCTGASIPLTTEKAVVQAIECLYDGRVAKVTRQNTGRDDWYYQLRILISGGRVKTLDVHPQTGLPLDPQELEAINASFNN</sequence>
<gene>
    <name evidence="2" type="ORF">MED297_01045</name>
</gene>
<dbReference type="HOGENOM" id="CLU_2221031_0_0_6"/>
<keyword evidence="3" id="KW-1185">Reference proteome</keyword>
<evidence type="ECO:0008006" key="4">
    <source>
        <dbReference type="Google" id="ProtNLM"/>
    </source>
</evidence>
<protein>
    <recommendedName>
        <fullName evidence="4">PepSY domain-containing protein</fullName>
    </recommendedName>
</protein>
<dbReference type="EMBL" id="AAOE01000004">
    <property type="protein sequence ID" value="EAR10364.1"/>
    <property type="molecule type" value="Genomic_DNA"/>
</dbReference>
<name>A4BBM9_9GAMM</name>
<reference evidence="2 3" key="1">
    <citation type="submission" date="2006-02" db="EMBL/GenBank/DDBJ databases">
        <authorList>
            <person name="Pinhassi J."/>
            <person name="Pedros-Alio C."/>
            <person name="Ferriera S."/>
            <person name="Johnson J."/>
            <person name="Kravitz S."/>
            <person name="Halpern A."/>
            <person name="Remington K."/>
            <person name="Beeson K."/>
            <person name="Tran B."/>
            <person name="Rogers Y.-H."/>
            <person name="Friedman R."/>
            <person name="Venter J.C."/>
        </authorList>
    </citation>
    <scope>NUCLEOTIDE SEQUENCE [LARGE SCALE GENOMIC DNA]</scope>
    <source>
        <strain evidence="2 3">MED297</strain>
    </source>
</reference>
<comment type="caution">
    <text evidence="2">The sequence shown here is derived from an EMBL/GenBank/DDBJ whole genome shotgun (WGS) entry which is preliminary data.</text>
</comment>
<dbReference type="STRING" id="314283.MED297_01045"/>
<dbReference type="AlphaFoldDB" id="A4BBM9"/>
<feature type="signal peptide" evidence="1">
    <location>
        <begin position="1"/>
        <end position="17"/>
    </location>
</feature>
<accession>A4BBM9</accession>
<organism evidence="2 3">
    <name type="scientific">Reinekea blandensis MED297</name>
    <dbReference type="NCBI Taxonomy" id="314283"/>
    <lineage>
        <taxon>Bacteria</taxon>
        <taxon>Pseudomonadati</taxon>
        <taxon>Pseudomonadota</taxon>
        <taxon>Gammaproteobacteria</taxon>
        <taxon>Oceanospirillales</taxon>
        <taxon>Saccharospirillaceae</taxon>
        <taxon>Reinekea</taxon>
    </lineage>
</organism>
<evidence type="ECO:0000313" key="3">
    <source>
        <dbReference type="Proteomes" id="UP000005953"/>
    </source>
</evidence>
<dbReference type="Proteomes" id="UP000005953">
    <property type="component" value="Unassembled WGS sequence"/>
</dbReference>
<keyword evidence="1" id="KW-0732">Signal</keyword>